<sequence length="388" mass="43427">MGHDPRRNLGVAWRARELWRILSIALIYFWSPHTLTVEETRTSRQASFPITDKPRLQSQGVPAAYKMSPWKETVADVWAHIYGFIQCVGAILWSLVLLQVEYFDLLFPKRKSFRGETILITGGASGIGRLMALKFAAYENTTIIIWDLNEGAMKAVAREVEGIGARVFTYKVDVSKRERVYEVAKQMRKDVGKSVSVLVNNAGIVAGKPFLEGDDAYSLKTMEVNVIAHFWTIKAFLPAMVEANHGHIITVASTAGLVGVDGLADYCTSKAAAISFHEGIRTEVRRLKRPGIRMTLVNPYFIDTGMFTGAKTKAPILLPILQPEYVATSIIDAAEKNRNLLNLPRYTYILMVTNGVPALVRDFIYDFMGIGENMADFKQTRTKSLKEQ</sequence>
<dbReference type="PROSITE" id="PS00061">
    <property type="entry name" value="ADH_SHORT"/>
    <property type="match status" value="1"/>
</dbReference>
<comment type="caution">
    <text evidence="14">The sequence shown here is derived from an EMBL/GenBank/DDBJ whole genome shotgun (WGS) entry which is preliminary data.</text>
</comment>
<dbReference type="AlphaFoldDB" id="W7T5U2"/>
<proteinExistence type="inferred from homology"/>
<dbReference type="Pfam" id="PF00106">
    <property type="entry name" value="adh_short"/>
    <property type="match status" value="1"/>
</dbReference>
<dbReference type="PANTHER" id="PTHR24322:SF736">
    <property type="entry name" value="RETINOL DEHYDROGENASE 10"/>
    <property type="match status" value="1"/>
</dbReference>
<evidence type="ECO:0000256" key="13">
    <source>
        <dbReference type="SAM" id="Phobius"/>
    </source>
</evidence>
<name>W7T5U2_9STRA</name>
<keyword evidence="8 13" id="KW-0472">Membrane</keyword>
<dbReference type="SUPFAM" id="SSF51735">
    <property type="entry name" value="NAD(P)-binding Rossmann-fold domains"/>
    <property type="match status" value="1"/>
</dbReference>
<dbReference type="GO" id="GO:0052650">
    <property type="term" value="F:all-trans-retinol dehydrogenase (NADP+) activity"/>
    <property type="evidence" value="ECO:0007669"/>
    <property type="project" value="UniProtKB-ARBA"/>
</dbReference>
<evidence type="ECO:0000256" key="8">
    <source>
        <dbReference type="ARBA" id="ARBA00023136"/>
    </source>
</evidence>
<dbReference type="InterPro" id="IPR002347">
    <property type="entry name" value="SDR_fam"/>
</dbReference>
<dbReference type="InterPro" id="IPR020904">
    <property type="entry name" value="Sc_DH/Rdtase_CS"/>
</dbReference>
<dbReference type="PRINTS" id="PR00080">
    <property type="entry name" value="SDRFAMILY"/>
</dbReference>
<dbReference type="Proteomes" id="UP000019335">
    <property type="component" value="Unassembled WGS sequence"/>
</dbReference>
<evidence type="ECO:0000313" key="14">
    <source>
        <dbReference type="EMBL" id="EWM21882.1"/>
    </source>
</evidence>
<evidence type="ECO:0000256" key="11">
    <source>
        <dbReference type="ARBA" id="ARBA00082544"/>
    </source>
</evidence>
<dbReference type="PRINTS" id="PR00081">
    <property type="entry name" value="GDHRDH"/>
</dbReference>
<reference evidence="14 15" key="1">
    <citation type="journal article" date="2014" name="Mol. Plant">
        <title>Chromosome Scale Genome Assembly and Transcriptome Profiling of Nannochloropsis gaditana in Nitrogen Depletion.</title>
        <authorList>
            <person name="Corteggiani Carpinelli E."/>
            <person name="Telatin A."/>
            <person name="Vitulo N."/>
            <person name="Forcato C."/>
            <person name="D'Angelo M."/>
            <person name="Schiavon R."/>
            <person name="Vezzi A."/>
            <person name="Giacometti G.M."/>
            <person name="Morosinotto T."/>
            <person name="Valle G."/>
        </authorList>
    </citation>
    <scope>NUCLEOTIDE SEQUENCE [LARGE SCALE GENOMIC DNA]</scope>
    <source>
        <strain evidence="14 15">B-31</strain>
    </source>
</reference>
<keyword evidence="5 13" id="KW-1133">Transmembrane helix</keyword>
<comment type="function">
    <text evidence="9">Catalyzes the reduction of all-trans-retinal to all-trans-retinol in the presence of NADPH.</text>
</comment>
<evidence type="ECO:0000256" key="6">
    <source>
        <dbReference type="ARBA" id="ARBA00023002"/>
    </source>
</evidence>
<evidence type="ECO:0000256" key="1">
    <source>
        <dbReference type="ARBA" id="ARBA00004141"/>
    </source>
</evidence>
<keyword evidence="3 13" id="KW-0812">Transmembrane</keyword>
<evidence type="ECO:0000256" key="2">
    <source>
        <dbReference type="ARBA" id="ARBA00006484"/>
    </source>
</evidence>
<organism evidence="14 15">
    <name type="scientific">Nannochloropsis gaditana</name>
    <dbReference type="NCBI Taxonomy" id="72520"/>
    <lineage>
        <taxon>Eukaryota</taxon>
        <taxon>Sar</taxon>
        <taxon>Stramenopiles</taxon>
        <taxon>Ochrophyta</taxon>
        <taxon>Eustigmatophyceae</taxon>
        <taxon>Eustigmatales</taxon>
        <taxon>Monodopsidaceae</taxon>
        <taxon>Nannochloropsis</taxon>
    </lineage>
</organism>
<dbReference type="GO" id="GO:0016020">
    <property type="term" value="C:membrane"/>
    <property type="evidence" value="ECO:0007669"/>
    <property type="project" value="UniProtKB-SubCell"/>
</dbReference>
<keyword evidence="4" id="KW-0521">NADP</keyword>
<protein>
    <recommendedName>
        <fullName evidence="10">Short-chain dehydrogenase/reductase 3</fullName>
    </recommendedName>
    <alternativeName>
        <fullName evidence="11">Retinal short-chain dehydrogenase/reductase 1</fullName>
    </alternativeName>
</protein>
<comment type="subcellular location">
    <subcellularLocation>
        <location evidence="1">Membrane</location>
        <topology evidence="1">Multi-pass membrane protein</topology>
    </subcellularLocation>
</comment>
<accession>W7T5U2</accession>
<keyword evidence="6" id="KW-0560">Oxidoreductase</keyword>
<dbReference type="InterPro" id="IPR036291">
    <property type="entry name" value="NAD(P)-bd_dom_sf"/>
</dbReference>
<dbReference type="FunFam" id="3.40.50.720:FF:000131">
    <property type="entry name" value="Short-chain dehydrogenase/reductase 3"/>
    <property type="match status" value="1"/>
</dbReference>
<evidence type="ECO:0000256" key="7">
    <source>
        <dbReference type="ARBA" id="ARBA00023098"/>
    </source>
</evidence>
<dbReference type="PANTHER" id="PTHR24322">
    <property type="entry name" value="PKSB"/>
    <property type="match status" value="1"/>
</dbReference>
<evidence type="ECO:0000256" key="9">
    <source>
        <dbReference type="ARBA" id="ARBA00059620"/>
    </source>
</evidence>
<dbReference type="Gene3D" id="3.40.50.720">
    <property type="entry name" value="NAD(P)-binding Rossmann-like Domain"/>
    <property type="match status" value="1"/>
</dbReference>
<dbReference type="OrthoDB" id="47007at2759"/>
<keyword evidence="15" id="KW-1185">Reference proteome</keyword>
<dbReference type="EMBL" id="AZIL01002353">
    <property type="protein sequence ID" value="EWM21882.1"/>
    <property type="molecule type" value="Genomic_DNA"/>
</dbReference>
<evidence type="ECO:0000256" key="12">
    <source>
        <dbReference type="RuleBase" id="RU000363"/>
    </source>
</evidence>
<evidence type="ECO:0000256" key="3">
    <source>
        <dbReference type="ARBA" id="ARBA00022692"/>
    </source>
</evidence>
<gene>
    <name evidence="14" type="ORF">Naga_100159g6</name>
</gene>
<evidence type="ECO:0000256" key="5">
    <source>
        <dbReference type="ARBA" id="ARBA00022989"/>
    </source>
</evidence>
<evidence type="ECO:0000256" key="10">
    <source>
        <dbReference type="ARBA" id="ARBA00068717"/>
    </source>
</evidence>
<evidence type="ECO:0000256" key="4">
    <source>
        <dbReference type="ARBA" id="ARBA00022857"/>
    </source>
</evidence>
<comment type="similarity">
    <text evidence="2 12">Belongs to the short-chain dehydrogenases/reductases (SDR) family.</text>
</comment>
<evidence type="ECO:0000313" key="15">
    <source>
        <dbReference type="Proteomes" id="UP000019335"/>
    </source>
</evidence>
<dbReference type="CDD" id="cd05339">
    <property type="entry name" value="17beta-HSDXI-like_SDR_c"/>
    <property type="match status" value="1"/>
</dbReference>
<feature type="transmembrane region" description="Helical" evidence="13">
    <location>
        <begin position="77"/>
        <end position="100"/>
    </location>
</feature>
<keyword evidence="7" id="KW-0443">Lipid metabolism</keyword>